<dbReference type="EMBL" id="CATQJA010002789">
    <property type="protein sequence ID" value="CAJ0587995.1"/>
    <property type="molecule type" value="Genomic_DNA"/>
</dbReference>
<gene>
    <name evidence="1" type="ORF">MSPICULIGERA_LOCUS25948</name>
</gene>
<dbReference type="Proteomes" id="UP001177023">
    <property type="component" value="Unassembled WGS sequence"/>
</dbReference>
<reference evidence="1" key="1">
    <citation type="submission" date="2023-06" db="EMBL/GenBank/DDBJ databases">
        <authorList>
            <person name="Delattre M."/>
        </authorList>
    </citation>
    <scope>NUCLEOTIDE SEQUENCE</scope>
    <source>
        <strain evidence="1">AF72</strain>
    </source>
</reference>
<evidence type="ECO:0008006" key="3">
    <source>
        <dbReference type="Google" id="ProtNLM"/>
    </source>
</evidence>
<keyword evidence="2" id="KW-1185">Reference proteome</keyword>
<evidence type="ECO:0000313" key="2">
    <source>
        <dbReference type="Proteomes" id="UP001177023"/>
    </source>
</evidence>
<evidence type="ECO:0000313" key="1">
    <source>
        <dbReference type="EMBL" id="CAJ0587995.1"/>
    </source>
</evidence>
<organism evidence="1 2">
    <name type="scientific">Mesorhabditis spiculigera</name>
    <dbReference type="NCBI Taxonomy" id="96644"/>
    <lineage>
        <taxon>Eukaryota</taxon>
        <taxon>Metazoa</taxon>
        <taxon>Ecdysozoa</taxon>
        <taxon>Nematoda</taxon>
        <taxon>Chromadorea</taxon>
        <taxon>Rhabditida</taxon>
        <taxon>Rhabditina</taxon>
        <taxon>Rhabditomorpha</taxon>
        <taxon>Rhabditoidea</taxon>
        <taxon>Rhabditidae</taxon>
        <taxon>Mesorhabditinae</taxon>
        <taxon>Mesorhabditis</taxon>
    </lineage>
</organism>
<comment type="caution">
    <text evidence="1">The sequence shown here is derived from an EMBL/GenBank/DDBJ whole genome shotgun (WGS) entry which is preliminary data.</text>
</comment>
<feature type="non-terminal residue" evidence="1">
    <location>
        <position position="274"/>
    </location>
</feature>
<name>A0AA36GJ49_9BILA</name>
<dbReference type="AlphaFoldDB" id="A0AA36GJ49"/>
<protein>
    <recommendedName>
        <fullName evidence="3">F-box domain-containing protein</fullName>
    </recommendedName>
</protein>
<accession>A0AA36GJ49</accession>
<sequence>MDSDEVGRCNKIPFRNLPRQQHEAVLSRVSLAERAKLCYASKIFRNGSLMATLMDTPWLEFRCEFVDREMVLRWIGTSGNLVVQFEPLTSRIWAHPFDDAPIEIIGDQPWRNLDIMTALNYLLHSRPTRDVQKTLAICSKRSRVARLFIDSRWCACRDWKYSDDPPRGPCSCLMDTTNVHAFFGNHPLMEMTFIAEDSDYRKPISEAIVDMIQRFEVDDKAKRMLAFNVVKFDRLPYRPKVSRVLCITSKFTEQVDNKVQKNERPGMIVHLWGV</sequence>
<proteinExistence type="predicted"/>